<feature type="compositionally biased region" description="Low complexity" evidence="2">
    <location>
        <begin position="978"/>
        <end position="992"/>
    </location>
</feature>
<evidence type="ECO:0000256" key="2">
    <source>
        <dbReference type="SAM" id="MobiDB-lite"/>
    </source>
</evidence>
<organism evidence="4 5">
    <name type="scientific">Diplodia corticola</name>
    <dbReference type="NCBI Taxonomy" id="236234"/>
    <lineage>
        <taxon>Eukaryota</taxon>
        <taxon>Fungi</taxon>
        <taxon>Dikarya</taxon>
        <taxon>Ascomycota</taxon>
        <taxon>Pezizomycotina</taxon>
        <taxon>Dothideomycetes</taxon>
        <taxon>Dothideomycetes incertae sedis</taxon>
        <taxon>Botryosphaeriales</taxon>
        <taxon>Botryosphaeriaceae</taxon>
        <taxon>Diplodia</taxon>
    </lineage>
</organism>
<comment type="caution">
    <text evidence="4">The sequence shown here is derived from an EMBL/GenBank/DDBJ whole genome shotgun (WGS) entry which is preliminary data.</text>
</comment>
<dbReference type="RefSeq" id="XP_020129074.1">
    <property type="nucleotide sequence ID" value="XM_020274858.1"/>
</dbReference>
<keyword evidence="5" id="KW-1185">Reference proteome</keyword>
<feature type="region of interest" description="Disordered" evidence="2">
    <location>
        <begin position="862"/>
        <end position="898"/>
    </location>
</feature>
<dbReference type="OrthoDB" id="674604at2759"/>
<keyword evidence="1" id="KW-0175">Coiled coil</keyword>
<gene>
    <name evidence="4" type="ORF">BKCO1_36000105</name>
</gene>
<feature type="coiled-coil region" evidence="1">
    <location>
        <begin position="145"/>
        <end position="205"/>
    </location>
</feature>
<name>A0A1J9QUZ9_9PEZI</name>
<protein>
    <recommendedName>
        <fullName evidence="3">Heterokaryon incompatibility domain-containing protein</fullName>
    </recommendedName>
</protein>
<evidence type="ECO:0000313" key="4">
    <source>
        <dbReference type="EMBL" id="OJD32814.1"/>
    </source>
</evidence>
<accession>A0A1J9QUZ9</accession>
<feature type="region of interest" description="Disordered" evidence="2">
    <location>
        <begin position="951"/>
        <end position="993"/>
    </location>
</feature>
<dbReference type="Proteomes" id="UP000183809">
    <property type="component" value="Unassembled WGS sequence"/>
</dbReference>
<dbReference type="InterPro" id="IPR010730">
    <property type="entry name" value="HET"/>
</dbReference>
<evidence type="ECO:0000313" key="5">
    <source>
        <dbReference type="Proteomes" id="UP000183809"/>
    </source>
</evidence>
<feature type="domain" description="Heterokaryon incompatibility" evidence="3">
    <location>
        <begin position="310"/>
        <end position="433"/>
    </location>
</feature>
<feature type="compositionally biased region" description="Basic and acidic residues" evidence="2">
    <location>
        <begin position="244"/>
        <end position="272"/>
    </location>
</feature>
<reference evidence="4 5" key="1">
    <citation type="submission" date="2016-10" db="EMBL/GenBank/DDBJ databases">
        <title>Proteomics and genomics reveal pathogen-plant mechanisms compatible with a hemibiotrophic lifestyle of Diplodia corticola.</title>
        <authorList>
            <person name="Fernandes I."/>
            <person name="De Jonge R."/>
            <person name="Van De Peer Y."/>
            <person name="Devreese B."/>
            <person name="Alves A."/>
            <person name="Esteves A.C."/>
        </authorList>
    </citation>
    <scope>NUCLEOTIDE SEQUENCE [LARGE SCALE GENOMIC DNA]</scope>
    <source>
        <strain evidence="4 5">CBS 112549</strain>
    </source>
</reference>
<dbReference type="PANTHER" id="PTHR10622">
    <property type="entry name" value="HET DOMAIN-CONTAINING PROTEIN"/>
    <property type="match status" value="1"/>
</dbReference>
<dbReference type="Pfam" id="PF06985">
    <property type="entry name" value="HET"/>
    <property type="match status" value="1"/>
</dbReference>
<proteinExistence type="predicted"/>
<dbReference type="EMBL" id="MNUE01000036">
    <property type="protein sequence ID" value="OJD32814.1"/>
    <property type="molecule type" value="Genomic_DNA"/>
</dbReference>
<feature type="compositionally biased region" description="Basic and acidic residues" evidence="2">
    <location>
        <begin position="924"/>
        <end position="934"/>
    </location>
</feature>
<feature type="region of interest" description="Disordered" evidence="2">
    <location>
        <begin position="924"/>
        <end position="943"/>
    </location>
</feature>
<dbReference type="GeneID" id="31015119"/>
<feature type="compositionally biased region" description="Low complexity" evidence="2">
    <location>
        <begin position="880"/>
        <end position="891"/>
    </location>
</feature>
<evidence type="ECO:0000259" key="3">
    <source>
        <dbReference type="Pfam" id="PF06985"/>
    </source>
</evidence>
<dbReference type="PANTHER" id="PTHR10622:SF10">
    <property type="entry name" value="HET DOMAIN-CONTAINING PROTEIN"/>
    <property type="match status" value="1"/>
</dbReference>
<feature type="region of interest" description="Disordered" evidence="2">
    <location>
        <begin position="228"/>
        <end position="274"/>
    </location>
</feature>
<evidence type="ECO:0000256" key="1">
    <source>
        <dbReference type="SAM" id="Coils"/>
    </source>
</evidence>
<sequence>MHLVDGFVDNIKDGLKNGAADFIGSTEAIIGVANKNPEKMRALLNLMLRPQFKPTFIKDEPPNEEEFQSLAPAVPEQTPSIPSRMFDIDTGNMSVDWLGNDDVSQYCILSHSWKGNEVDLAFVNEAREHNRKGDAGAKNDVEMIMNLARHKVEEKKATIEALLKASGGDKADYDAGKILAEYIEVKMAKKNLKKARKARDDANRKRMYTKQEAGAFRKLAREMEDTISADACQSKRGANPPPRPTDESDKELAEKEAKAEKEVKEAETKLQEAAESETVKNNAKFFNDAAQTPLREAIDGLNEALYKWKSAIKIDQSIRKAVEIFDEKLFPTKGGGKRYLWNDTCCIDKPNHGELVDSLSLMGDWYANADFCLVHLDTAPSDDEWNDEWVRFSQSPPAEPVLPNPPNIDEYKGDKGILVAEPKWSTRGWTLQELVLSKTTFYVNSAWQRLKRPQERLGHYYFLCPFVELYTGCEPIADAERKRLRKVWRETVEKYEPEVFQSLKPSDANDEADDTETRISAGQYLIAILEAFGLNIPHMIDRDTAIPLINQAVYIVTTCYRNQETEEDSRKVRLYLNLKKHISPSYETSPISETDLGRTIKFLLRCLVAETKAAILEDRAYIAQFGKVDPLKSWMGGTTRTSFPTQRVMSLACKRETTVDTDRAYSLMGLLGVRFPTFKAEGLPKALARLFDETLILSNDVSVFNWAGREMGSHIRGRSLYPSRLDAFDTSQSEGQSMANRQLARLLQARRKELTATFHRICDMLHNAIAFLKKYDHHTHLPIKWIEGIIELVYAADLEDLDPQVDDLESILKWIQNKCASAWASKGDPKARGHGLLGSLAKHHPVEGLKLSTLQKKRSLSGLFDSASRSSKRVKTETGSPASPCTPSSPADTLVDPPYDEATLKDAVNRLNQDVNAYLQKSRDTLGKHDDAHPRRALLSKLPQEVLDELTRNTDTAPPPPPPSSSTEHHHHHPTSQPPTTTATTISPNPITVTTSGIDGTFDIHRIVTAFHEEAQLRAQVRAAVSPRQRVAGWCSVSTGFARVMVSFSCEAHVLAKQLKIAQVVRRKVVENDGLARREREEGWLAAGVRNGGWGRGEGGATRRPNAELRDGVVDAVEEKAHRAHHTEDERRVSRMIAFVQEEPLEAVAGEWVLARFSDVGCASWFLCALELGSSHGFYGQRVATDRIDFADAIPEPGLVNVWQSYMDRKKRKLCYILNDFLASRALCSKKDLIFSHGREKGEGEEDLEKDDGVWEHAWDVGVTAVKNAGTLTTYSLREAWHNMMAERLDSHLTAVVLKYTPKDLQPAVENLNADQDFLPAAFRSGTRVHMF</sequence>